<dbReference type="AlphaFoldDB" id="A0A2K3K2J0"/>
<accession>A0A2K3K2J0</accession>
<keyword evidence="1" id="KW-0812">Transmembrane</keyword>
<feature type="non-terminal residue" evidence="2">
    <location>
        <position position="1"/>
    </location>
</feature>
<proteinExistence type="predicted"/>
<comment type="caution">
    <text evidence="2">The sequence shown here is derived from an EMBL/GenBank/DDBJ whole genome shotgun (WGS) entry which is preliminary data.</text>
</comment>
<protein>
    <submittedName>
        <fullName evidence="2">Uncharacterized protein</fullName>
    </submittedName>
</protein>
<name>A0A2K3K2J0_TRIPR</name>
<evidence type="ECO:0000313" key="3">
    <source>
        <dbReference type="Proteomes" id="UP000236291"/>
    </source>
</evidence>
<dbReference type="Proteomes" id="UP000236291">
    <property type="component" value="Unassembled WGS sequence"/>
</dbReference>
<sequence>GAGFGESINRGKKGHLQLFPSSPVCFLCTCCCLLFAVAIRIPKVRVPSPQTSSSKLRISS</sequence>
<reference evidence="2 3" key="1">
    <citation type="journal article" date="2014" name="Am. J. Bot.">
        <title>Genome assembly and annotation for red clover (Trifolium pratense; Fabaceae).</title>
        <authorList>
            <person name="Istvanek J."/>
            <person name="Jaros M."/>
            <person name="Krenek A."/>
            <person name="Repkova J."/>
        </authorList>
    </citation>
    <scope>NUCLEOTIDE SEQUENCE [LARGE SCALE GENOMIC DNA]</scope>
    <source>
        <strain evidence="3">cv. Tatra</strain>
        <tissue evidence="2">Young leaves</tissue>
    </source>
</reference>
<organism evidence="2 3">
    <name type="scientific">Trifolium pratense</name>
    <name type="common">Red clover</name>
    <dbReference type="NCBI Taxonomy" id="57577"/>
    <lineage>
        <taxon>Eukaryota</taxon>
        <taxon>Viridiplantae</taxon>
        <taxon>Streptophyta</taxon>
        <taxon>Embryophyta</taxon>
        <taxon>Tracheophyta</taxon>
        <taxon>Spermatophyta</taxon>
        <taxon>Magnoliopsida</taxon>
        <taxon>eudicotyledons</taxon>
        <taxon>Gunneridae</taxon>
        <taxon>Pentapetalae</taxon>
        <taxon>rosids</taxon>
        <taxon>fabids</taxon>
        <taxon>Fabales</taxon>
        <taxon>Fabaceae</taxon>
        <taxon>Papilionoideae</taxon>
        <taxon>50 kb inversion clade</taxon>
        <taxon>NPAAA clade</taxon>
        <taxon>Hologalegina</taxon>
        <taxon>IRL clade</taxon>
        <taxon>Trifolieae</taxon>
        <taxon>Trifolium</taxon>
    </lineage>
</organism>
<keyword evidence="1" id="KW-0472">Membrane</keyword>
<keyword evidence="1" id="KW-1133">Transmembrane helix</keyword>
<evidence type="ECO:0000256" key="1">
    <source>
        <dbReference type="SAM" id="Phobius"/>
    </source>
</evidence>
<evidence type="ECO:0000313" key="2">
    <source>
        <dbReference type="EMBL" id="PNX60472.1"/>
    </source>
</evidence>
<gene>
    <name evidence="2" type="ORF">L195_g051948</name>
</gene>
<dbReference type="EMBL" id="ASHM01082871">
    <property type="protein sequence ID" value="PNX60472.1"/>
    <property type="molecule type" value="Genomic_DNA"/>
</dbReference>
<reference evidence="2 3" key="2">
    <citation type="journal article" date="2017" name="Front. Plant Sci.">
        <title>Gene Classification and Mining of Molecular Markers Useful in Red Clover (Trifolium pratense) Breeding.</title>
        <authorList>
            <person name="Istvanek J."/>
            <person name="Dluhosova J."/>
            <person name="Dluhos P."/>
            <person name="Patkova L."/>
            <person name="Nedelnik J."/>
            <person name="Repkova J."/>
        </authorList>
    </citation>
    <scope>NUCLEOTIDE SEQUENCE [LARGE SCALE GENOMIC DNA]</scope>
    <source>
        <strain evidence="3">cv. Tatra</strain>
        <tissue evidence="2">Young leaves</tissue>
    </source>
</reference>
<feature type="transmembrane region" description="Helical" evidence="1">
    <location>
        <begin position="20"/>
        <end position="39"/>
    </location>
</feature>